<dbReference type="GO" id="GO:0043248">
    <property type="term" value="P:proteasome assembly"/>
    <property type="evidence" value="ECO:0007669"/>
    <property type="project" value="InterPro"/>
</dbReference>
<reference evidence="3" key="1">
    <citation type="submission" date="2013-10" db="EMBL/GenBank/DDBJ databases">
        <title>Genomic analysis of the causative agents of coccidiosis in chickens.</title>
        <authorList>
            <person name="Reid A.J."/>
            <person name="Blake D."/>
            <person name="Billington K."/>
            <person name="Browne H."/>
            <person name="Dunn M."/>
            <person name="Hung S."/>
            <person name="Kawahara F."/>
            <person name="Miranda-Saavedra D."/>
            <person name="Mourier T."/>
            <person name="Nagra H."/>
            <person name="Otto T.D."/>
            <person name="Rawlings N."/>
            <person name="Sanchez A."/>
            <person name="Sanders M."/>
            <person name="Subramaniam C."/>
            <person name="Tay Y."/>
            <person name="Dear P."/>
            <person name="Doerig C."/>
            <person name="Gruber A."/>
            <person name="Parkinson J."/>
            <person name="Shirley M."/>
            <person name="Wan K.L."/>
            <person name="Berriman M."/>
            <person name="Tomley F."/>
            <person name="Pain A."/>
        </authorList>
    </citation>
    <scope>NUCLEOTIDE SEQUENCE [LARGE SCALE GENOMIC DNA]</scope>
    <source>
        <strain evidence="3">Houghton</strain>
    </source>
</reference>
<dbReference type="GO" id="GO:0005634">
    <property type="term" value="C:nucleus"/>
    <property type="evidence" value="ECO:0007669"/>
    <property type="project" value="TreeGrafter"/>
</dbReference>
<dbReference type="EMBL" id="HG725528">
    <property type="protein sequence ID" value="CDJ68332.1"/>
    <property type="molecule type" value="Genomic_DNA"/>
</dbReference>
<comment type="similarity">
    <text evidence="2">Belongs to the POMP/UMP1 family.</text>
</comment>
<dbReference type="GeneID" id="25475252"/>
<dbReference type="GO" id="GO:0005737">
    <property type="term" value="C:cytoplasm"/>
    <property type="evidence" value="ECO:0007669"/>
    <property type="project" value="TreeGrafter"/>
</dbReference>
<dbReference type="OrthoDB" id="354435at2759"/>
<dbReference type="PANTHER" id="PTHR12828">
    <property type="entry name" value="PROTEASOME MATURATION PROTEIN UMP1"/>
    <property type="match status" value="1"/>
</dbReference>
<evidence type="ECO:0000313" key="3">
    <source>
        <dbReference type="EMBL" id="CDJ68332.1"/>
    </source>
</evidence>
<evidence type="ECO:0000313" key="4">
    <source>
        <dbReference type="Proteomes" id="UP000030754"/>
    </source>
</evidence>
<dbReference type="Pfam" id="PF05348">
    <property type="entry name" value="UMP1"/>
    <property type="match status" value="1"/>
</dbReference>
<dbReference type="InterPro" id="IPR008012">
    <property type="entry name" value="Ump1"/>
</dbReference>
<keyword evidence="4" id="KW-1185">Reference proteome</keyword>
<proteinExistence type="inferred from homology"/>
<name>U6MVN0_9EIME</name>
<sequence>MDLTASVAAASAASSGLGGLCGSAGLQDELLNNSLQEGFPAAAAAAAAAAAGGPRPPPRGVPPHPLELQQKQLLLAAEQQELQRVAAAFGSYAALRLKTERELCATAQRLPGLPSSLWGLQTLMGLDISISPQDYLGREKPELEGGPLLTLHDRIERAMGI</sequence>
<dbReference type="VEuPathDB" id="ToxoDB:ENH_00051050"/>
<protein>
    <submittedName>
        <fullName evidence="3">Uncharacterized protein</fullName>
    </submittedName>
</protein>
<dbReference type="AlphaFoldDB" id="U6MVN0"/>
<keyword evidence="1" id="KW-0143">Chaperone</keyword>
<organism evidence="3 4">
    <name type="scientific">Eimeria necatrix</name>
    <dbReference type="NCBI Taxonomy" id="51315"/>
    <lineage>
        <taxon>Eukaryota</taxon>
        <taxon>Sar</taxon>
        <taxon>Alveolata</taxon>
        <taxon>Apicomplexa</taxon>
        <taxon>Conoidasida</taxon>
        <taxon>Coccidia</taxon>
        <taxon>Eucoccidiorida</taxon>
        <taxon>Eimeriorina</taxon>
        <taxon>Eimeriidae</taxon>
        <taxon>Eimeria</taxon>
    </lineage>
</organism>
<dbReference type="PANTHER" id="PTHR12828:SF3">
    <property type="entry name" value="PROTEASOME MATURATION PROTEIN"/>
    <property type="match status" value="1"/>
</dbReference>
<reference evidence="3" key="2">
    <citation type="submission" date="2013-10" db="EMBL/GenBank/DDBJ databases">
        <authorList>
            <person name="Aslett M."/>
        </authorList>
    </citation>
    <scope>NUCLEOTIDE SEQUENCE [LARGE SCALE GENOMIC DNA]</scope>
    <source>
        <strain evidence="3">Houghton</strain>
    </source>
</reference>
<gene>
    <name evidence="3" type="ORF">ENH_00051050</name>
</gene>
<dbReference type="Proteomes" id="UP000030754">
    <property type="component" value="Unassembled WGS sequence"/>
</dbReference>
<evidence type="ECO:0000256" key="2">
    <source>
        <dbReference type="ARBA" id="ARBA00043974"/>
    </source>
</evidence>
<accession>U6MVN0</accession>
<evidence type="ECO:0000256" key="1">
    <source>
        <dbReference type="ARBA" id="ARBA00023186"/>
    </source>
</evidence>
<dbReference type="RefSeq" id="XP_013436799.1">
    <property type="nucleotide sequence ID" value="XM_013581345.1"/>
</dbReference>